<evidence type="ECO:0000256" key="9">
    <source>
        <dbReference type="SAM" id="SignalP"/>
    </source>
</evidence>
<feature type="compositionally biased region" description="Low complexity" evidence="7">
    <location>
        <begin position="714"/>
        <end position="724"/>
    </location>
</feature>
<feature type="compositionally biased region" description="Polar residues" evidence="7">
    <location>
        <begin position="526"/>
        <end position="540"/>
    </location>
</feature>
<evidence type="ECO:0000313" key="11">
    <source>
        <dbReference type="EMBL" id="KAJ1526878.1"/>
    </source>
</evidence>
<feature type="region of interest" description="Disordered" evidence="7">
    <location>
        <begin position="457"/>
        <end position="481"/>
    </location>
</feature>
<evidence type="ECO:0000256" key="6">
    <source>
        <dbReference type="ARBA" id="ARBA00023242"/>
    </source>
</evidence>
<feature type="region of interest" description="Disordered" evidence="7">
    <location>
        <begin position="355"/>
        <end position="374"/>
    </location>
</feature>
<sequence>MLFMILIFGGLLPVLFATFKYWKRTHVKVNCWFCGLNNIVLKKCQDGWMCKHCEQYNGFKPDGDYNRDIPAQWNSSLNGKSSFCSSPRAYTKSSNGLCQECNRNQELKVAQLASFEPINPENFDHEIANFSYHLDRAYRLCPPCESVLEDTLSRKKTHVLDINLQLTGKKTLGSSSSTKAVLGNILAQTSALMTTTIAVMLAMFKLSTLSTDNLVPEFTDISLSSNLLSYPVSFLSSYLAPSNMCTKPKVIPTSEPISDSVFGFFNADFISYLDPIGSYLFPLGLAGLAFQAMSSWHSGSRTTLLLWTALSGTIFLEHHKLFSADYVPIFHITQLVLLFLTSAHSWFEMVLHKSKPASPSKKSPRGGLSNLQKGKPESIHKFTKISSDVTNSIAQVPHAASKPMAPRSLSLGGMGQDHSALDAPNYLVLPPRPPSVSSSHTLTSAAALNQSFSPPEADVLSSVTQEDARSDASADSAFSNTDSINLDGAELLNTSQHVGGKKRSTEDDDVHSLIEGLSIGTLSSRRNLRKSSVQKANQHVNGRKRSSLLCPPKLTNIMNESKSGIWRNTGHLSAEVPDRFSTEPLNRTITESLNQTLSRPSSPSGSVHSQVIAQTVEPPRSPSSPFQQMVPAWNPPMSPRSTLSVCVPPNHLAGNPGFGNPVTSLPSSPMSQVIYTPYGVYHQMVGPFNSPAMFMMPPQSPAFSNRSPASSYGSQFSPQSFSTSSHKDMNSFCDSDVDSSPKTSRRRTKPLSSSFLESVWQSRFAIMYTTLCYLLLGFVMCMFSFSGLPSKFLFKIGDWKQSLLSFIS</sequence>
<dbReference type="GO" id="GO:0005521">
    <property type="term" value="F:lamin binding"/>
    <property type="evidence" value="ECO:0007669"/>
    <property type="project" value="TreeGrafter"/>
</dbReference>
<feature type="transmembrane region" description="Helical" evidence="8">
    <location>
        <begin position="765"/>
        <end position="785"/>
    </location>
</feature>
<comment type="similarity">
    <text evidence="2">Belongs to the TMEM201 family.</text>
</comment>
<keyword evidence="9" id="KW-0732">Signal</keyword>
<reference evidence="11" key="1">
    <citation type="submission" date="2022-12" db="EMBL/GenBank/DDBJ databases">
        <title>Chromosome-level genome assembly of the bean flower thrips Megalurothrips usitatus.</title>
        <authorList>
            <person name="Ma L."/>
            <person name="Liu Q."/>
            <person name="Li H."/>
            <person name="Cai W."/>
        </authorList>
    </citation>
    <scope>NUCLEOTIDE SEQUENCE</scope>
    <source>
        <strain evidence="11">Cailab_2022a</strain>
    </source>
</reference>
<feature type="chain" id="PRO_5043328203" description="Ima1 N-terminal domain-containing protein" evidence="9">
    <location>
        <begin position="18"/>
        <end position="808"/>
    </location>
</feature>
<name>A0AAV7XPH5_9NEOP</name>
<dbReference type="GO" id="GO:0051015">
    <property type="term" value="F:actin filament binding"/>
    <property type="evidence" value="ECO:0007669"/>
    <property type="project" value="TreeGrafter"/>
</dbReference>
<accession>A0AAV7XPH5</accession>
<keyword evidence="3 8" id="KW-0812">Transmembrane</keyword>
<dbReference type="GO" id="GO:0030473">
    <property type="term" value="P:nuclear migration along microtubule"/>
    <property type="evidence" value="ECO:0007669"/>
    <property type="project" value="TreeGrafter"/>
</dbReference>
<keyword evidence="5 8" id="KW-0472">Membrane</keyword>
<dbReference type="PANTHER" id="PTHR28646:SF1">
    <property type="entry name" value="TRANSMEMBRANE PROTEIN 201"/>
    <property type="match status" value="1"/>
</dbReference>
<feature type="region of interest" description="Disordered" evidence="7">
    <location>
        <begin position="422"/>
        <end position="442"/>
    </location>
</feature>
<organism evidence="11 12">
    <name type="scientific">Megalurothrips usitatus</name>
    <name type="common">bean blossom thrips</name>
    <dbReference type="NCBI Taxonomy" id="439358"/>
    <lineage>
        <taxon>Eukaryota</taxon>
        <taxon>Metazoa</taxon>
        <taxon>Ecdysozoa</taxon>
        <taxon>Arthropoda</taxon>
        <taxon>Hexapoda</taxon>
        <taxon>Insecta</taxon>
        <taxon>Pterygota</taxon>
        <taxon>Neoptera</taxon>
        <taxon>Paraneoptera</taxon>
        <taxon>Thysanoptera</taxon>
        <taxon>Terebrantia</taxon>
        <taxon>Thripoidea</taxon>
        <taxon>Thripidae</taxon>
        <taxon>Megalurothrips</taxon>
    </lineage>
</organism>
<evidence type="ECO:0000256" key="1">
    <source>
        <dbReference type="ARBA" id="ARBA00004473"/>
    </source>
</evidence>
<feature type="domain" description="Ima1 N-terminal" evidence="10">
    <location>
        <begin position="29"/>
        <end position="146"/>
    </location>
</feature>
<evidence type="ECO:0000256" key="7">
    <source>
        <dbReference type="SAM" id="MobiDB-lite"/>
    </source>
</evidence>
<dbReference type="Proteomes" id="UP001075354">
    <property type="component" value="Chromosome 6"/>
</dbReference>
<evidence type="ECO:0000256" key="5">
    <source>
        <dbReference type="ARBA" id="ARBA00023136"/>
    </source>
</evidence>
<comment type="caution">
    <text evidence="11">The sequence shown here is derived from an EMBL/GenBank/DDBJ whole genome shotgun (WGS) entry which is preliminary data.</text>
</comment>
<evidence type="ECO:0000256" key="2">
    <source>
        <dbReference type="ARBA" id="ARBA00007600"/>
    </source>
</evidence>
<dbReference type="GO" id="GO:0005637">
    <property type="term" value="C:nuclear inner membrane"/>
    <property type="evidence" value="ECO:0007669"/>
    <property type="project" value="UniProtKB-SubCell"/>
</dbReference>
<protein>
    <recommendedName>
        <fullName evidence="10">Ima1 N-terminal domain-containing protein</fullName>
    </recommendedName>
</protein>
<keyword evidence="12" id="KW-1185">Reference proteome</keyword>
<dbReference type="InterPro" id="IPR040041">
    <property type="entry name" value="TMEM201"/>
</dbReference>
<dbReference type="InterPro" id="IPR018617">
    <property type="entry name" value="Ima1_N"/>
</dbReference>
<gene>
    <name evidence="11" type="ORF">ONE63_008433</name>
</gene>
<proteinExistence type="inferred from homology"/>
<dbReference type="PANTHER" id="PTHR28646">
    <property type="entry name" value="TRANSMEMBRANE PROTEIN 201"/>
    <property type="match status" value="1"/>
</dbReference>
<evidence type="ECO:0000259" key="10">
    <source>
        <dbReference type="Pfam" id="PF09779"/>
    </source>
</evidence>
<dbReference type="Pfam" id="PF09779">
    <property type="entry name" value="Ima1_N"/>
    <property type="match status" value="1"/>
</dbReference>
<keyword evidence="6" id="KW-0539">Nucleus</keyword>
<feature type="region of interest" description="Disordered" evidence="7">
    <location>
        <begin position="705"/>
        <end position="748"/>
    </location>
</feature>
<evidence type="ECO:0000313" key="12">
    <source>
        <dbReference type="Proteomes" id="UP001075354"/>
    </source>
</evidence>
<comment type="subcellular location">
    <subcellularLocation>
        <location evidence="1">Nucleus inner membrane</location>
        <topology evidence="1">Multi-pass membrane protein</topology>
    </subcellularLocation>
</comment>
<feature type="signal peptide" evidence="9">
    <location>
        <begin position="1"/>
        <end position="17"/>
    </location>
</feature>
<keyword evidence="4 8" id="KW-1133">Transmembrane helix</keyword>
<evidence type="ECO:0000256" key="8">
    <source>
        <dbReference type="SAM" id="Phobius"/>
    </source>
</evidence>
<evidence type="ECO:0000256" key="4">
    <source>
        <dbReference type="ARBA" id="ARBA00022989"/>
    </source>
</evidence>
<dbReference type="EMBL" id="JAPTSV010000006">
    <property type="protein sequence ID" value="KAJ1526878.1"/>
    <property type="molecule type" value="Genomic_DNA"/>
</dbReference>
<feature type="region of interest" description="Disordered" evidence="7">
    <location>
        <begin position="526"/>
        <end position="547"/>
    </location>
</feature>
<dbReference type="AlphaFoldDB" id="A0AAV7XPH5"/>
<evidence type="ECO:0000256" key="3">
    <source>
        <dbReference type="ARBA" id="ARBA00022692"/>
    </source>
</evidence>